<dbReference type="SUPFAM" id="SSF54427">
    <property type="entry name" value="NTF2-like"/>
    <property type="match status" value="1"/>
</dbReference>
<gene>
    <name evidence="1" type="ORF">FB567DRAFT_454793</name>
</gene>
<name>A0A8K0VSX0_9PLEO</name>
<comment type="caution">
    <text evidence="1">The sequence shown here is derived from an EMBL/GenBank/DDBJ whole genome shotgun (WGS) entry which is preliminary data.</text>
</comment>
<dbReference type="AlphaFoldDB" id="A0A8K0VSX0"/>
<dbReference type="Gene3D" id="3.10.450.50">
    <property type="match status" value="1"/>
</dbReference>
<sequence>MAEQISLPSGASERYVLLHNAALAFIAAQAQDPSHPMRMNIERLAALLAPDYRHSWGHNYATSFHPHLQGTHPFQYFTKSLEFMLPNLESWDPTITDILVDEVKRTVMLRVSMQMRIKGSGNVEEREVENDMLWRLEMDGEGKIVKGTEFVDGVAAGRIMAIMGEQGNKVG</sequence>
<evidence type="ECO:0000313" key="1">
    <source>
        <dbReference type="EMBL" id="KAH7072394.1"/>
    </source>
</evidence>
<protein>
    <recommendedName>
        <fullName evidence="3">SnoaL-like domain-containing protein</fullName>
    </recommendedName>
</protein>
<evidence type="ECO:0008006" key="3">
    <source>
        <dbReference type="Google" id="ProtNLM"/>
    </source>
</evidence>
<accession>A0A8K0VSX0</accession>
<dbReference type="OrthoDB" id="414540at2759"/>
<keyword evidence="2" id="KW-1185">Reference proteome</keyword>
<reference evidence="1" key="1">
    <citation type="journal article" date="2021" name="Nat. Commun.">
        <title>Genetic determinants of endophytism in the Arabidopsis root mycobiome.</title>
        <authorList>
            <person name="Mesny F."/>
            <person name="Miyauchi S."/>
            <person name="Thiergart T."/>
            <person name="Pickel B."/>
            <person name="Atanasova L."/>
            <person name="Karlsson M."/>
            <person name="Huettel B."/>
            <person name="Barry K.W."/>
            <person name="Haridas S."/>
            <person name="Chen C."/>
            <person name="Bauer D."/>
            <person name="Andreopoulos W."/>
            <person name="Pangilinan J."/>
            <person name="LaButti K."/>
            <person name="Riley R."/>
            <person name="Lipzen A."/>
            <person name="Clum A."/>
            <person name="Drula E."/>
            <person name="Henrissat B."/>
            <person name="Kohler A."/>
            <person name="Grigoriev I.V."/>
            <person name="Martin F.M."/>
            <person name="Hacquard S."/>
        </authorList>
    </citation>
    <scope>NUCLEOTIDE SEQUENCE</scope>
    <source>
        <strain evidence="1">MPI-SDFR-AT-0120</strain>
    </source>
</reference>
<dbReference type="Proteomes" id="UP000813461">
    <property type="component" value="Unassembled WGS sequence"/>
</dbReference>
<evidence type="ECO:0000313" key="2">
    <source>
        <dbReference type="Proteomes" id="UP000813461"/>
    </source>
</evidence>
<dbReference type="EMBL" id="JAGMVJ010000023">
    <property type="protein sequence ID" value="KAH7072394.1"/>
    <property type="molecule type" value="Genomic_DNA"/>
</dbReference>
<organism evidence="1 2">
    <name type="scientific">Paraphoma chrysanthemicola</name>
    <dbReference type="NCBI Taxonomy" id="798071"/>
    <lineage>
        <taxon>Eukaryota</taxon>
        <taxon>Fungi</taxon>
        <taxon>Dikarya</taxon>
        <taxon>Ascomycota</taxon>
        <taxon>Pezizomycotina</taxon>
        <taxon>Dothideomycetes</taxon>
        <taxon>Pleosporomycetidae</taxon>
        <taxon>Pleosporales</taxon>
        <taxon>Pleosporineae</taxon>
        <taxon>Phaeosphaeriaceae</taxon>
        <taxon>Paraphoma</taxon>
    </lineage>
</organism>
<dbReference type="InterPro" id="IPR032710">
    <property type="entry name" value="NTF2-like_dom_sf"/>
</dbReference>
<proteinExistence type="predicted"/>